<evidence type="ECO:0000256" key="4">
    <source>
        <dbReference type="ARBA" id="ARBA00022776"/>
    </source>
</evidence>
<keyword evidence="7" id="KW-0175">Coiled coil</keyword>
<protein>
    <recommendedName>
        <fullName evidence="9">Nuclear condensin complex subunit 3 C-terminal domain-containing protein</fullName>
    </recommendedName>
</protein>
<keyword evidence="11" id="KW-1185">Reference proteome</keyword>
<feature type="coiled-coil region" evidence="7">
    <location>
        <begin position="74"/>
        <end position="101"/>
    </location>
</feature>
<keyword evidence="4" id="KW-0498">Mitosis</keyword>
<evidence type="ECO:0000256" key="3">
    <source>
        <dbReference type="ARBA" id="ARBA00022618"/>
    </source>
</evidence>
<evidence type="ECO:0000313" key="10">
    <source>
        <dbReference type="EMBL" id="MEQ2184197.1"/>
    </source>
</evidence>
<reference evidence="10 11" key="1">
    <citation type="submission" date="2021-06" db="EMBL/GenBank/DDBJ databases">
        <authorList>
            <person name="Palmer J.M."/>
        </authorList>
    </citation>
    <scope>NUCLEOTIDE SEQUENCE [LARGE SCALE GENOMIC DNA]</scope>
    <source>
        <strain evidence="10 11">GA_2019</strain>
        <tissue evidence="10">Muscle</tissue>
    </source>
</reference>
<keyword evidence="6" id="KW-0131">Cell cycle</keyword>
<feature type="domain" description="Nuclear condensin complex subunit 3 C-terminal" evidence="9">
    <location>
        <begin position="118"/>
        <end position="354"/>
    </location>
</feature>
<evidence type="ECO:0000256" key="6">
    <source>
        <dbReference type="ARBA" id="ARBA00023306"/>
    </source>
</evidence>
<keyword evidence="3" id="KW-0132">Cell division</keyword>
<organism evidence="10 11">
    <name type="scientific">Goodea atripinnis</name>
    <dbReference type="NCBI Taxonomy" id="208336"/>
    <lineage>
        <taxon>Eukaryota</taxon>
        <taxon>Metazoa</taxon>
        <taxon>Chordata</taxon>
        <taxon>Craniata</taxon>
        <taxon>Vertebrata</taxon>
        <taxon>Euteleostomi</taxon>
        <taxon>Actinopterygii</taxon>
        <taxon>Neopterygii</taxon>
        <taxon>Teleostei</taxon>
        <taxon>Neoteleostei</taxon>
        <taxon>Acanthomorphata</taxon>
        <taxon>Ovalentaria</taxon>
        <taxon>Atherinomorphae</taxon>
        <taxon>Cyprinodontiformes</taxon>
        <taxon>Goodeidae</taxon>
        <taxon>Goodea</taxon>
    </lineage>
</organism>
<dbReference type="Proteomes" id="UP001476798">
    <property type="component" value="Unassembled WGS sequence"/>
</dbReference>
<dbReference type="EMBL" id="JAHRIO010080212">
    <property type="protein sequence ID" value="MEQ2184197.1"/>
    <property type="molecule type" value="Genomic_DNA"/>
</dbReference>
<comment type="caution">
    <text evidence="10">The sequence shown here is derived from an EMBL/GenBank/DDBJ whole genome shotgun (WGS) entry which is preliminary data.</text>
</comment>
<keyword evidence="5" id="KW-0226">DNA condensation</keyword>
<evidence type="ECO:0000256" key="1">
    <source>
        <dbReference type="ARBA" id="ARBA00004286"/>
    </source>
</evidence>
<gene>
    <name evidence="10" type="ORF">GOODEAATRI_005444</name>
</gene>
<dbReference type="PANTHER" id="PTHR14418:SF5">
    <property type="entry name" value="CONDENSIN COMPLEX SUBUNIT 3"/>
    <property type="match status" value="1"/>
</dbReference>
<comment type="subcellular location">
    <subcellularLocation>
        <location evidence="1">Chromosome</location>
    </subcellularLocation>
</comment>
<dbReference type="Pfam" id="PF12719">
    <property type="entry name" value="Cnd3"/>
    <property type="match status" value="1"/>
</dbReference>
<evidence type="ECO:0000313" key="11">
    <source>
        <dbReference type="Proteomes" id="UP001476798"/>
    </source>
</evidence>
<evidence type="ECO:0000256" key="8">
    <source>
        <dbReference type="SAM" id="MobiDB-lite"/>
    </source>
</evidence>
<feature type="region of interest" description="Disordered" evidence="8">
    <location>
        <begin position="158"/>
        <end position="181"/>
    </location>
</feature>
<feature type="non-terminal residue" evidence="10">
    <location>
        <position position="1"/>
    </location>
</feature>
<evidence type="ECO:0000256" key="2">
    <source>
        <dbReference type="ARBA" id="ARBA00022454"/>
    </source>
</evidence>
<accession>A0ABV0PLG6</accession>
<keyword evidence="2" id="KW-0158">Chromosome</keyword>
<evidence type="ECO:0000256" key="7">
    <source>
        <dbReference type="SAM" id="Coils"/>
    </source>
</evidence>
<dbReference type="PANTHER" id="PTHR14418">
    <property type="entry name" value="CONDENSIN COMPLEX SUBUNIT 3-RELATED"/>
    <property type="match status" value="1"/>
</dbReference>
<sequence length="432" mass="48938">KRVLAVLQEMLALPQTPSSLVSLLTEKLLALIPDDQRRIQTVNDIINLAEVKVRIMEAKQALEDSIAAQDFSRAAELKDSIAGLENHRNQVLQEIAKSNQAVDKEVHIEKVRYDMRRCRHFTAIAQLDEVKIRISALRAIIDLLLLFGFQLLSETASSQTVQPTQSPDKQQADATTAEDKGDAPEDIAQSILVMFSEFLDSEVSDLRTETAEGLAKLMYMGRISSAKMLSRLVLLWYNPVTEDDVCLRHCLGVFFQLYACESRSHQEVVEESFLPTVRTLLNAPATSPLAEVDINNVVELLVELTRPSVLIKPSANTEVSVHDYLAVRMCGEMLKDPTAPEVRLYAKTLSNLELSREETTREDLTTLLQQLVQMKNKLDSDLWCRTSFHGSSFDPGRKLRIEFAFVLWRRCYISWLTLKNRRRSSARVLSNH</sequence>
<dbReference type="InterPro" id="IPR025977">
    <property type="entry name" value="Cnd3_C"/>
</dbReference>
<feature type="compositionally biased region" description="Polar residues" evidence="8">
    <location>
        <begin position="158"/>
        <end position="174"/>
    </location>
</feature>
<evidence type="ECO:0000256" key="5">
    <source>
        <dbReference type="ARBA" id="ARBA00023067"/>
    </source>
</evidence>
<proteinExistence type="predicted"/>
<dbReference type="InterPro" id="IPR027165">
    <property type="entry name" value="CND3"/>
</dbReference>
<name>A0ABV0PLG6_9TELE</name>
<evidence type="ECO:0000259" key="9">
    <source>
        <dbReference type="Pfam" id="PF12719"/>
    </source>
</evidence>
<dbReference type="Gene3D" id="4.10.860.10">
    <property type="entry name" value="UVR domain"/>
    <property type="match status" value="1"/>
</dbReference>